<keyword evidence="1" id="KW-0472">Membrane</keyword>
<reference evidence="2" key="1">
    <citation type="submission" date="2019-04" db="EMBL/GenBank/DDBJ databases">
        <title>An insight into the mialome of Ixodes scapularis.</title>
        <authorList>
            <person name="Ribeiro J.M."/>
            <person name="Mather T.N."/>
            <person name="Karim S."/>
        </authorList>
    </citation>
    <scope>NUCLEOTIDE SEQUENCE</scope>
</reference>
<keyword evidence="1" id="KW-0812">Transmembrane</keyword>
<feature type="transmembrane region" description="Helical" evidence="1">
    <location>
        <begin position="32"/>
        <end position="48"/>
    </location>
</feature>
<feature type="transmembrane region" description="Helical" evidence="1">
    <location>
        <begin position="6"/>
        <end position="25"/>
    </location>
</feature>
<feature type="transmembrane region" description="Helical" evidence="1">
    <location>
        <begin position="68"/>
        <end position="87"/>
    </location>
</feature>
<keyword evidence="1" id="KW-1133">Transmembrane helix</keyword>
<dbReference type="AlphaFoldDB" id="A0A4D5RG66"/>
<protein>
    <submittedName>
        <fullName evidence="2">Uncharacterized protein</fullName>
    </submittedName>
</protein>
<accession>A0A4D5RG66</accession>
<organism evidence="2">
    <name type="scientific">Ixodes scapularis</name>
    <name type="common">Black-legged tick</name>
    <name type="synonym">Deer tick</name>
    <dbReference type="NCBI Taxonomy" id="6945"/>
    <lineage>
        <taxon>Eukaryota</taxon>
        <taxon>Metazoa</taxon>
        <taxon>Ecdysozoa</taxon>
        <taxon>Arthropoda</taxon>
        <taxon>Chelicerata</taxon>
        <taxon>Arachnida</taxon>
        <taxon>Acari</taxon>
        <taxon>Parasitiformes</taxon>
        <taxon>Ixodida</taxon>
        <taxon>Ixodoidea</taxon>
        <taxon>Ixodidae</taxon>
        <taxon>Ixodinae</taxon>
        <taxon>Ixodes</taxon>
    </lineage>
</organism>
<proteinExistence type="predicted"/>
<evidence type="ECO:0000313" key="2">
    <source>
        <dbReference type="EMBL" id="MOY35889.1"/>
    </source>
</evidence>
<evidence type="ECO:0000256" key="1">
    <source>
        <dbReference type="SAM" id="Phobius"/>
    </source>
</evidence>
<name>A0A4D5RG66_IXOSC</name>
<sequence length="89" mass="10331">MSTVAFSFPFSLYFIFIFWRAVLFLQSVHIKYISTICIILYASVLWRLFTTVLLNKLMVIFKEVVQELLVTCTFTALALTNSIAVLLRK</sequence>
<dbReference type="EMBL" id="GHJT01001918">
    <property type="protein sequence ID" value="MOY35889.1"/>
    <property type="molecule type" value="Transcribed_RNA"/>
</dbReference>